<accession>A0A395WCY8</accession>
<dbReference type="AlphaFoldDB" id="A0A395WCY8"/>
<sequence>MNVDNLKVFEDFIKLESVIKELEEFIVYVKNDLGDDMKKVYPTMLVVAKDEEQAALFAQGVAKILKEQKIISTYLNRPSFLWESAIGKEFDCVLVDDFDDRPATKVELERVEKRVKKSAFDERLKLVNIFYTTKERAKQYKEYYKEDFYKYFVTRIELKPYEIQDIISGAHKCFGKWAEFGEIEVSEDFYPALDEWIDTVYDRADKTGKEFVVGLKERLIKQSKFLGHPYKFDANTIPQYWHRDSVNDVKNEMLKDLTLLWSSGLDDFFALIDKNVLDNAGLDAFNIIISSDHEDEAKRFAKYYARLLNSKEYRVISSKYVQTVLMDDLLEIDKFDDLHGVIFVEDFNEFENTNESYTSVLMNLKQMSKDFTNDLVFVLYNKVKTSELNSRLDEFGISDAFNFNFNLLNHTKESSERLIAYICEQKNVKVDDSVLHELAETVLNTKSLSEAIQCIETKFTALNDISEELCSTDEKKFKSIQKKEEELGEAKKKARKDRKERNVLLLPLSTLNSVNVSKYESMVEGVENQGYYISQLEPVPKMLAGMLNAQGDQLDSIYVLNTSQTEKECIKEGLLKKLIPFTNTHKDVDEKGEKYTAFTYFKERCGKFVEPKKIKSISISDGVEQALYEVTNRLKNMLSGQESAEKINLYVDFHGGFRDSATVLNAILILIKDIDNIELKDMYTIGYDNQAHFGIVRSVKDVSNVYDFVSGMKEFLSFGRSNGLVQFNDNVSNEDGKNITNAINKISDSILLNRMENFTSNLKDLSTALANNGQINGYYGVVKDLVLNNYKVKIENNTYNLLEDDSDYLPAQLQWCLEKKLLQQALVLIESKIAPVLYSNRIISGNPGRKRDYPFFGNWVKFSLCENEAEDVKYLYSERATNQFPKQLRFDFDERDVPDGIDILPNVKYSYYGRYIPYFNNIDVYEDINVVVEKIKELKTDDWDLKKYYVMGNEHGDNRLCVYVKVYDQDSNRYYYKQGTCYKRCASIPVNEVLKSNNNQHLEDLYVLMYIYKCLKKYRNTVAHALRENGESVSREVIEKWIELYIILLNRFLKNVVPICAEANNRRRNQQNNSRRNRQNNQREN</sequence>
<evidence type="ECO:0000313" key="1">
    <source>
        <dbReference type="EMBL" id="RGU92294.1"/>
    </source>
</evidence>
<reference evidence="1 2" key="1">
    <citation type="submission" date="2018-08" db="EMBL/GenBank/DDBJ databases">
        <title>A genome reference for cultivated species of the human gut microbiota.</title>
        <authorList>
            <person name="Zou Y."/>
            <person name="Xue W."/>
            <person name="Luo G."/>
        </authorList>
    </citation>
    <scope>NUCLEOTIDE SEQUENCE [LARGE SCALE GENOMIC DNA]</scope>
    <source>
        <strain evidence="1 2">AF15-20</strain>
    </source>
</reference>
<organism evidence="1 2">
    <name type="scientific">Holdemanella biformis</name>
    <dbReference type="NCBI Taxonomy" id="1735"/>
    <lineage>
        <taxon>Bacteria</taxon>
        <taxon>Bacillati</taxon>
        <taxon>Bacillota</taxon>
        <taxon>Erysipelotrichia</taxon>
        <taxon>Erysipelotrichales</taxon>
        <taxon>Erysipelotrichaceae</taxon>
        <taxon>Holdemanella</taxon>
    </lineage>
</organism>
<gene>
    <name evidence="1" type="ORF">DWW32_04765</name>
</gene>
<proteinExistence type="predicted"/>
<comment type="caution">
    <text evidence="1">The sequence shown here is derived from an EMBL/GenBank/DDBJ whole genome shotgun (WGS) entry which is preliminary data.</text>
</comment>
<protein>
    <submittedName>
        <fullName evidence="1">Uncharacterized protein</fullName>
    </submittedName>
</protein>
<dbReference type="RefSeq" id="WP_118324950.1">
    <property type="nucleotide sequence ID" value="NZ_QRYQ01000006.1"/>
</dbReference>
<dbReference type="Proteomes" id="UP000265489">
    <property type="component" value="Unassembled WGS sequence"/>
</dbReference>
<name>A0A395WCY8_9FIRM</name>
<evidence type="ECO:0000313" key="2">
    <source>
        <dbReference type="Proteomes" id="UP000265489"/>
    </source>
</evidence>
<dbReference type="EMBL" id="QRYQ01000006">
    <property type="protein sequence ID" value="RGU92294.1"/>
    <property type="molecule type" value="Genomic_DNA"/>
</dbReference>